<keyword evidence="4 10" id="KW-0808">Transferase</keyword>
<evidence type="ECO:0000256" key="3">
    <source>
        <dbReference type="ARBA" id="ARBA00017677"/>
    </source>
</evidence>
<dbReference type="GO" id="GO:0046677">
    <property type="term" value="P:response to antibiotic"/>
    <property type="evidence" value="ECO:0007669"/>
    <property type="project" value="UniProtKB-KW"/>
</dbReference>
<keyword evidence="6" id="KW-0012">Acyltransferase</keyword>
<evidence type="ECO:0000256" key="6">
    <source>
        <dbReference type="ARBA" id="ARBA00023315"/>
    </source>
</evidence>
<dbReference type="Pfam" id="PF00583">
    <property type="entry name" value="Acetyltransf_1"/>
    <property type="match status" value="1"/>
</dbReference>
<gene>
    <name evidence="10" type="ORF">HLH48_06765</name>
</gene>
<dbReference type="InterPro" id="IPR024170">
    <property type="entry name" value="Aminoglycoside_N6-AcTrfrase"/>
</dbReference>
<dbReference type="Proteomes" id="UP000589085">
    <property type="component" value="Unassembled WGS sequence"/>
</dbReference>
<feature type="domain" description="N-acetyltransferase" evidence="9">
    <location>
        <begin position="1"/>
        <end position="153"/>
    </location>
</feature>
<dbReference type="InterPro" id="IPR000182">
    <property type="entry name" value="GNAT_dom"/>
</dbReference>
<dbReference type="PANTHER" id="PTHR43877">
    <property type="entry name" value="AMINOALKYLPHOSPHONATE N-ACETYLTRANSFERASE-RELATED-RELATED"/>
    <property type="match status" value="1"/>
</dbReference>
<dbReference type="Gene3D" id="3.40.630.30">
    <property type="match status" value="1"/>
</dbReference>
<dbReference type="PIRSF" id="PIRSF000452">
    <property type="entry name" value="6-N-acetyltransf"/>
    <property type="match status" value="1"/>
</dbReference>
<dbReference type="PANTHER" id="PTHR43877:SF8">
    <property type="entry name" value="N-ACETYLGLUTAMATE SYNTHASE-RELATED"/>
    <property type="match status" value="1"/>
</dbReference>
<accession>A0A7W4IBU6</accession>
<evidence type="ECO:0000313" key="10">
    <source>
        <dbReference type="EMBL" id="MBB2159877.1"/>
    </source>
</evidence>
<reference evidence="10 11" key="1">
    <citation type="submission" date="2020-04" db="EMBL/GenBank/DDBJ databases">
        <title>Description of novel Gluconacetobacter.</title>
        <authorList>
            <person name="Sombolestani A."/>
        </authorList>
    </citation>
    <scope>NUCLEOTIDE SEQUENCE [LARGE SCALE GENOMIC DNA]</scope>
    <source>
        <strain evidence="10 11">LMG 19747</strain>
    </source>
</reference>
<keyword evidence="5" id="KW-0046">Antibiotic resistance</keyword>
<evidence type="ECO:0000256" key="5">
    <source>
        <dbReference type="ARBA" id="ARBA00023251"/>
    </source>
</evidence>
<dbReference type="InterPro" id="IPR016181">
    <property type="entry name" value="Acyl_CoA_acyltransferase"/>
</dbReference>
<dbReference type="EMBL" id="JABEQJ010000006">
    <property type="protein sequence ID" value="MBB2159877.1"/>
    <property type="molecule type" value="Genomic_DNA"/>
</dbReference>
<evidence type="ECO:0000256" key="7">
    <source>
        <dbReference type="ARBA" id="ARBA00029660"/>
    </source>
</evidence>
<comment type="caution">
    <text evidence="10">The sequence shown here is derived from an EMBL/GenBank/DDBJ whole genome shotgun (WGS) entry which is preliminary data.</text>
</comment>
<dbReference type="InterPro" id="IPR050832">
    <property type="entry name" value="Bact_Acetyltransf"/>
</dbReference>
<evidence type="ECO:0000256" key="8">
    <source>
        <dbReference type="ARBA" id="ARBA00048923"/>
    </source>
</evidence>
<dbReference type="AlphaFoldDB" id="A0A7W4IBU6"/>
<dbReference type="GO" id="GO:0047663">
    <property type="term" value="F:aminoglycoside 6'-N-acetyltransferase activity"/>
    <property type="evidence" value="ECO:0007669"/>
    <property type="project" value="UniProtKB-EC"/>
</dbReference>
<dbReference type="PROSITE" id="PS51186">
    <property type="entry name" value="GNAT"/>
    <property type="match status" value="1"/>
</dbReference>
<comment type="subunit">
    <text evidence="1">Homodimer.</text>
</comment>
<dbReference type="EC" id="2.3.1.82" evidence="2"/>
<dbReference type="NCBIfam" id="NF043067">
    <property type="entry name" value="AAC_6p_group_E"/>
    <property type="match status" value="1"/>
</dbReference>
<comment type="catalytic activity">
    <reaction evidence="8">
        <text>kanamycin B + acetyl-CoA = N(6')-acetylkanamycin B + CoA + H(+)</text>
        <dbReference type="Rhea" id="RHEA:16449"/>
        <dbReference type="ChEBI" id="CHEBI:15378"/>
        <dbReference type="ChEBI" id="CHEBI:57287"/>
        <dbReference type="ChEBI" id="CHEBI:57288"/>
        <dbReference type="ChEBI" id="CHEBI:58390"/>
        <dbReference type="ChEBI" id="CHEBI:58549"/>
        <dbReference type="EC" id="2.3.1.82"/>
    </reaction>
</comment>
<dbReference type="SUPFAM" id="SSF55729">
    <property type="entry name" value="Acyl-CoA N-acyltransferases (Nat)"/>
    <property type="match status" value="1"/>
</dbReference>
<evidence type="ECO:0000313" key="11">
    <source>
        <dbReference type="Proteomes" id="UP000589085"/>
    </source>
</evidence>
<evidence type="ECO:0000256" key="1">
    <source>
        <dbReference type="ARBA" id="ARBA00011738"/>
    </source>
</evidence>
<evidence type="ECO:0000256" key="4">
    <source>
        <dbReference type="ARBA" id="ARBA00022679"/>
    </source>
</evidence>
<proteinExistence type="predicted"/>
<dbReference type="CDD" id="cd04301">
    <property type="entry name" value="NAT_SF"/>
    <property type="match status" value="1"/>
</dbReference>
<name>A0A7W4IBU6_9PROT</name>
<evidence type="ECO:0000259" key="9">
    <source>
        <dbReference type="PROSITE" id="PS51186"/>
    </source>
</evidence>
<sequence length="168" mass="18595">MQIRPATDADSLAYLALRQALWPDETRDRHMVHIQQSLRAAQDGIVTLLAFSEARKCVGFAEAALRQDYVNGCTTSPVAFLEGIYVDPAHRKQGIARHLIDRVFAWARQQGCTEIASDAALDNTGSHAMHTALGFQETERVVFFRHRLVPPARPPLAAPAIPAIRAEE</sequence>
<protein>
    <recommendedName>
        <fullName evidence="3">Aminoglycoside N(6')-acetyltransferase type 1</fullName>
        <ecNumber evidence="2">2.3.1.82</ecNumber>
    </recommendedName>
    <alternativeName>
        <fullName evidence="7">Aminoglycoside resistance protein</fullName>
    </alternativeName>
</protein>
<organism evidence="10 11">
    <name type="scientific">Gluconacetobacter sacchari</name>
    <dbReference type="NCBI Taxonomy" id="92759"/>
    <lineage>
        <taxon>Bacteria</taxon>
        <taxon>Pseudomonadati</taxon>
        <taxon>Pseudomonadota</taxon>
        <taxon>Alphaproteobacteria</taxon>
        <taxon>Acetobacterales</taxon>
        <taxon>Acetobacteraceae</taxon>
        <taxon>Gluconacetobacter</taxon>
    </lineage>
</organism>
<dbReference type="RefSeq" id="WP_182996757.1">
    <property type="nucleotide sequence ID" value="NZ_JABEQJ010000006.1"/>
</dbReference>
<evidence type="ECO:0000256" key="2">
    <source>
        <dbReference type="ARBA" id="ARBA00012888"/>
    </source>
</evidence>